<gene>
    <name evidence="5" type="ORF">LTR24_007060</name>
</gene>
<dbReference type="EMBL" id="JAVRRG010000100">
    <property type="protein sequence ID" value="KAK5086129.1"/>
    <property type="molecule type" value="Genomic_DNA"/>
</dbReference>
<evidence type="ECO:0000313" key="6">
    <source>
        <dbReference type="Proteomes" id="UP001345013"/>
    </source>
</evidence>
<accession>A0ABR0K4G4</accession>
<dbReference type="InterPro" id="IPR001077">
    <property type="entry name" value="COMT_C"/>
</dbReference>
<dbReference type="PROSITE" id="PS51683">
    <property type="entry name" value="SAM_OMT_II"/>
    <property type="match status" value="1"/>
</dbReference>
<proteinExistence type="predicted"/>
<evidence type="ECO:0000259" key="4">
    <source>
        <dbReference type="Pfam" id="PF00891"/>
    </source>
</evidence>
<dbReference type="Gene3D" id="3.40.50.150">
    <property type="entry name" value="Vaccinia Virus protein VP39"/>
    <property type="match status" value="1"/>
</dbReference>
<evidence type="ECO:0000256" key="1">
    <source>
        <dbReference type="ARBA" id="ARBA00022603"/>
    </source>
</evidence>
<protein>
    <recommendedName>
        <fullName evidence="4">O-methyltransferase C-terminal domain-containing protein</fullName>
    </recommendedName>
</protein>
<dbReference type="PANTHER" id="PTHR43712:SF1">
    <property type="entry name" value="HYPOTHETICAL O-METHYLTRANSFERASE (EUROFUNG)-RELATED"/>
    <property type="match status" value="1"/>
</dbReference>
<organism evidence="5 6">
    <name type="scientific">Lithohypha guttulata</name>
    <dbReference type="NCBI Taxonomy" id="1690604"/>
    <lineage>
        <taxon>Eukaryota</taxon>
        <taxon>Fungi</taxon>
        <taxon>Dikarya</taxon>
        <taxon>Ascomycota</taxon>
        <taxon>Pezizomycotina</taxon>
        <taxon>Eurotiomycetes</taxon>
        <taxon>Chaetothyriomycetidae</taxon>
        <taxon>Chaetothyriales</taxon>
        <taxon>Trichomeriaceae</taxon>
        <taxon>Lithohypha</taxon>
    </lineage>
</organism>
<evidence type="ECO:0000256" key="3">
    <source>
        <dbReference type="ARBA" id="ARBA00022691"/>
    </source>
</evidence>
<comment type="caution">
    <text evidence="5">The sequence shown here is derived from an EMBL/GenBank/DDBJ whole genome shotgun (WGS) entry which is preliminary data.</text>
</comment>
<name>A0ABR0K4G4_9EURO</name>
<keyword evidence="3" id="KW-0949">S-adenosyl-L-methionine</keyword>
<dbReference type="SUPFAM" id="SSF53335">
    <property type="entry name" value="S-adenosyl-L-methionine-dependent methyltransferases"/>
    <property type="match status" value="1"/>
</dbReference>
<keyword evidence="1" id="KW-0489">Methyltransferase</keyword>
<keyword evidence="6" id="KW-1185">Reference proteome</keyword>
<sequence length="225" mass="25595">MSFFEMMKRDDKFKGLEGLMKVWLNGRPHWSDEAGGFYPVRERLIKGADKSSDAAFLVDIGGGHGQDFPRLLANVPQKEIPGRLVLQDQPHVIDEIVEGSVPASVEKMSYDFFTSQPVQGARAYFMHNILHNHTDEKCKLILKQVAGAMKKGYSRLLLWDTLMPDKGAGTNVCALDWEMLTFYTTSERTETEWRQLLEDPAIGLKVTDIVHYSRYDQDLIEVELA</sequence>
<feature type="domain" description="O-methyltransferase C-terminal" evidence="4">
    <location>
        <begin position="52"/>
        <end position="198"/>
    </location>
</feature>
<reference evidence="5 6" key="1">
    <citation type="submission" date="2023-08" db="EMBL/GenBank/DDBJ databases">
        <title>Black Yeasts Isolated from many extreme environments.</title>
        <authorList>
            <person name="Coleine C."/>
            <person name="Stajich J.E."/>
            <person name="Selbmann L."/>
        </authorList>
    </citation>
    <scope>NUCLEOTIDE SEQUENCE [LARGE SCALE GENOMIC DNA]</scope>
    <source>
        <strain evidence="5 6">CCFEE 5885</strain>
    </source>
</reference>
<evidence type="ECO:0000313" key="5">
    <source>
        <dbReference type="EMBL" id="KAK5086129.1"/>
    </source>
</evidence>
<keyword evidence="2" id="KW-0808">Transferase</keyword>
<dbReference type="Proteomes" id="UP001345013">
    <property type="component" value="Unassembled WGS sequence"/>
</dbReference>
<dbReference type="Pfam" id="PF00891">
    <property type="entry name" value="Methyltransf_2"/>
    <property type="match status" value="1"/>
</dbReference>
<dbReference type="InterPro" id="IPR016461">
    <property type="entry name" value="COMT-like"/>
</dbReference>
<dbReference type="InterPro" id="IPR029063">
    <property type="entry name" value="SAM-dependent_MTases_sf"/>
</dbReference>
<dbReference type="PANTHER" id="PTHR43712">
    <property type="entry name" value="PUTATIVE (AFU_ORTHOLOGUE AFUA_4G14580)-RELATED"/>
    <property type="match status" value="1"/>
</dbReference>
<evidence type="ECO:0000256" key="2">
    <source>
        <dbReference type="ARBA" id="ARBA00022679"/>
    </source>
</evidence>